<dbReference type="AlphaFoldDB" id="A0A0F9XGR1"/>
<proteinExistence type="predicted"/>
<feature type="domain" description="Spore protein YkvP/CgeB glycosyl transferase-like" evidence="1">
    <location>
        <begin position="176"/>
        <end position="321"/>
    </location>
</feature>
<dbReference type="InterPro" id="IPR055259">
    <property type="entry name" value="YkvP/CgeB_Glyco_trans-like"/>
</dbReference>
<organism evidence="2">
    <name type="scientific">marine sediment metagenome</name>
    <dbReference type="NCBI Taxonomy" id="412755"/>
    <lineage>
        <taxon>unclassified sequences</taxon>
        <taxon>metagenomes</taxon>
        <taxon>ecological metagenomes</taxon>
    </lineage>
</organism>
<sequence>MNKSALYISRPGATSQMIQQGYVDALRYLGWKVYVGDPKYKLCCREWIEEHGIQFIMTHSRYGMRQLPIQVINDNKVTVAVEALPLNPANITIDGPYEFAHDDEPDLIKKIQNVIVHTRLQPNVWSEYMCGWKNNDIEIVHIPAAGNIVKALPKTCSTLTDVAMVANFNHRQGIMKKLIEPLFKRLDLLGYSYQAFGDKIWQLAGLNYNGPLIGDITKLAHVYATAKVCPNVHTERQIGLQACINERSFMIPLCGGIQVSDNPMVAKYLGSHCVIATSTTDFMNKVIGLIEDQSQRFDKIKASVEYVAHRHTYFNRLADLFNAMGLLGLGDEMETNGQRAAIQHCWKMNAMLSAEERSVPYGEQVVGKV</sequence>
<comment type="caution">
    <text evidence="2">The sequence shown here is derived from an EMBL/GenBank/DDBJ whole genome shotgun (WGS) entry which is preliminary data.</text>
</comment>
<dbReference type="EMBL" id="LAZR01000105">
    <property type="protein sequence ID" value="KKN91103.1"/>
    <property type="molecule type" value="Genomic_DNA"/>
</dbReference>
<reference evidence="2" key="1">
    <citation type="journal article" date="2015" name="Nature">
        <title>Complex archaea that bridge the gap between prokaryotes and eukaryotes.</title>
        <authorList>
            <person name="Spang A."/>
            <person name="Saw J.H."/>
            <person name="Jorgensen S.L."/>
            <person name="Zaremba-Niedzwiedzka K."/>
            <person name="Martijn J."/>
            <person name="Lind A.E."/>
            <person name="van Eijk R."/>
            <person name="Schleper C."/>
            <person name="Guy L."/>
            <person name="Ettema T.J."/>
        </authorList>
    </citation>
    <scope>NUCLEOTIDE SEQUENCE</scope>
</reference>
<evidence type="ECO:0000259" key="1">
    <source>
        <dbReference type="Pfam" id="PF13524"/>
    </source>
</evidence>
<protein>
    <recommendedName>
        <fullName evidence="1">Spore protein YkvP/CgeB glycosyl transferase-like domain-containing protein</fullName>
    </recommendedName>
</protein>
<name>A0A0F9XGR1_9ZZZZ</name>
<evidence type="ECO:0000313" key="2">
    <source>
        <dbReference type="EMBL" id="KKN91103.1"/>
    </source>
</evidence>
<accession>A0A0F9XGR1</accession>
<gene>
    <name evidence="2" type="ORF">LCGC14_0219680</name>
</gene>
<dbReference type="Pfam" id="PF13524">
    <property type="entry name" value="Glyco_trans_1_2"/>
    <property type="match status" value="1"/>
</dbReference>